<sequence length="426" mass="46902">MKKWFDLLLGFMGLIAIGILIVSSSHIFAADNPSKSLMLSSNRTEVRANSSFEITVQDKSNSINKVYISTNENFTYQNLKDDSTAKVTNDSINHQLIVEWQSDQEHEATLVFVPSNLGSLTLEAFDETHTISDSISLTVKEENSKVQNLLSRTTDSLFDNITPFINSPYGTTVNIKGQYVAGKPVQKSKEIIPLIHYTTGSIATDLTADGKPVRSPSMNTTFKQGTILKIKNVGYHQGNPCVLVMKILSPTLTLDVYNDFPTRIAAANDPLRLSMEVWLEDINGKAISASGVSVLFPLKIQIGNLRDDKNRNVVTTFSNRSAITNILARDSSLSGAGSSFLDPLGNSYQLVGRAWSNMSYNVLFNASEHLILTVSLMDNNGNVVPLDNPVDILYYHKLFDSSSNAMVIQLPYPPPTVEAVTNEKNI</sequence>
<protein>
    <submittedName>
        <fullName evidence="1">Uncharacterized protein</fullName>
    </submittedName>
</protein>
<organism evidence="1 2">
    <name type="scientific">Listeria floridensis FSL S10-1187</name>
    <dbReference type="NCBI Taxonomy" id="1265817"/>
    <lineage>
        <taxon>Bacteria</taxon>
        <taxon>Bacillati</taxon>
        <taxon>Bacillota</taxon>
        <taxon>Bacilli</taxon>
        <taxon>Bacillales</taxon>
        <taxon>Listeriaceae</taxon>
        <taxon>Listeria</taxon>
    </lineage>
</organism>
<dbReference type="EMBL" id="AODF01000004">
    <property type="protein sequence ID" value="EUJ33415.1"/>
    <property type="molecule type" value="Genomic_DNA"/>
</dbReference>
<evidence type="ECO:0000313" key="1">
    <source>
        <dbReference type="EMBL" id="EUJ33415.1"/>
    </source>
</evidence>
<accession>A0ABP3B0K9</accession>
<keyword evidence="2" id="KW-1185">Reference proteome</keyword>
<name>A0ABP3B0K9_9LIST</name>
<comment type="caution">
    <text evidence="1">The sequence shown here is derived from an EMBL/GenBank/DDBJ whole genome shotgun (WGS) entry which is preliminary data.</text>
</comment>
<evidence type="ECO:0000313" key="2">
    <source>
        <dbReference type="Proteomes" id="UP000019249"/>
    </source>
</evidence>
<dbReference type="RefSeq" id="WP_036096122.1">
    <property type="nucleotide sequence ID" value="NZ_AODF01000004.1"/>
</dbReference>
<dbReference type="Proteomes" id="UP000019249">
    <property type="component" value="Unassembled WGS sequence"/>
</dbReference>
<gene>
    <name evidence="1" type="ORF">MFLO_02643</name>
</gene>
<proteinExistence type="predicted"/>
<reference evidence="1 2" key="1">
    <citation type="journal article" date="2014" name="Int. J. Syst. Evol. Microbiol.">
        <title>Listeria floridensis sp. nov., Listeria aquatica sp. nov., Listeria cornellensis sp. nov., Listeria riparia sp. nov. and Listeria grandensis sp. nov., from agricultural and natural environments.</title>
        <authorList>
            <person name="den Bakker H.C."/>
            <person name="Warchocki S."/>
            <person name="Wright E.M."/>
            <person name="Allred A.F."/>
            <person name="Ahlstrom C."/>
            <person name="Manuel C.S."/>
            <person name="Stasiewicz M.J."/>
            <person name="Burrell A."/>
            <person name="Roof S."/>
            <person name="Strawn L."/>
            <person name="Fortes E.D."/>
            <person name="Nightingale K.K."/>
            <person name="Kephart D."/>
            <person name="Wiedmann M."/>
        </authorList>
    </citation>
    <scope>NUCLEOTIDE SEQUENCE [LARGE SCALE GENOMIC DNA]</scope>
    <source>
        <strain evidence="1 2">FSL S10-1187</strain>
    </source>
</reference>